<keyword evidence="1" id="KW-1133">Transmembrane helix</keyword>
<evidence type="ECO:0000313" key="5">
    <source>
        <dbReference type="Proteomes" id="UP000655994"/>
    </source>
</evidence>
<keyword evidence="5" id="KW-1185">Reference proteome</keyword>
<dbReference type="OrthoDB" id="5915045at2"/>
<evidence type="ECO:0000313" key="2">
    <source>
        <dbReference type="EMBL" id="MBJ7267997.1"/>
    </source>
</evidence>
<keyword evidence="1" id="KW-0472">Membrane</keyword>
<comment type="caution">
    <text evidence="3">The sequence shown here is derived from an EMBL/GenBank/DDBJ whole genome shotgun (WGS) entry which is preliminary data.</text>
</comment>
<gene>
    <name evidence="2" type="ORF">JHC10_13710</name>
    <name evidence="3" type="ORF">JHC11_13255</name>
</gene>
<feature type="transmembrane region" description="Helical" evidence="1">
    <location>
        <begin position="118"/>
        <end position="141"/>
    </location>
</feature>
<dbReference type="EMBL" id="JAEMOS010000053">
    <property type="protein sequence ID" value="MBJ7267997.1"/>
    <property type="molecule type" value="Genomic_DNA"/>
</dbReference>
<dbReference type="EMBL" id="JAEMOP010000009">
    <property type="protein sequence ID" value="MBJ7316958.1"/>
    <property type="molecule type" value="Genomic_DNA"/>
</dbReference>
<keyword evidence="1" id="KW-0812">Transmembrane</keyword>
<dbReference type="Proteomes" id="UP000655994">
    <property type="component" value="Unassembled WGS sequence"/>
</dbReference>
<accession>A0A8I1G6W1</accession>
<evidence type="ECO:0000313" key="3">
    <source>
        <dbReference type="EMBL" id="MBJ7316958.1"/>
    </source>
</evidence>
<sequence length="251" mass="27141">MDDNKVVIGGSLIDALKGNYQLSVRQVLEQSFNVTKSNLVSLIGGFLILLGINVLMVLALMSVFSIDAIESSAQIQYLASILQAVISAPLLGGLMLMGIKHSVGIQTKTADVFNGFNVLLPLITVAVISSLLSILVSELMVLVHPNFAILVSLYITVILSLAMPLVVERGVGPLSALYYSIKITHFKLPKFILLFLIILGLLFVAIIPFGLGLIWMLPMIYNLIGVVYRDIIGVTVIEKSKKDNSSENISA</sequence>
<name>A0A8I1G6W1_9GAMM</name>
<evidence type="ECO:0000256" key="1">
    <source>
        <dbReference type="SAM" id="Phobius"/>
    </source>
</evidence>
<evidence type="ECO:0008006" key="6">
    <source>
        <dbReference type="Google" id="ProtNLM"/>
    </source>
</evidence>
<feature type="transmembrane region" description="Helical" evidence="1">
    <location>
        <begin position="39"/>
        <end position="63"/>
    </location>
</feature>
<reference evidence="3 5" key="1">
    <citation type="submission" date="2020-09" db="EMBL/GenBank/DDBJ databases">
        <title>Draft Genomes of Bacterial Isolates from North Pond Shallow Sediments.</title>
        <authorList>
            <person name="Kiel Reese B."/>
            <person name="Mullis M."/>
            <person name="Weisend R.E."/>
        </authorList>
    </citation>
    <scope>NUCLEOTIDE SEQUENCE</scope>
    <source>
        <strain evidence="3">KJE-2</strain>
        <strain evidence="2 5">KJE-3</strain>
    </source>
</reference>
<protein>
    <recommendedName>
        <fullName evidence="6">Stress protein</fullName>
    </recommendedName>
</protein>
<dbReference type="PANTHER" id="PTHR40076">
    <property type="entry name" value="MEMBRANE PROTEIN-RELATED"/>
    <property type="match status" value="1"/>
</dbReference>
<dbReference type="Proteomes" id="UP000621390">
    <property type="component" value="Unassembled WGS sequence"/>
</dbReference>
<feature type="transmembrane region" description="Helical" evidence="1">
    <location>
        <begin position="188"/>
        <end position="207"/>
    </location>
</feature>
<evidence type="ECO:0000313" key="4">
    <source>
        <dbReference type="Proteomes" id="UP000621390"/>
    </source>
</evidence>
<dbReference type="InterPro" id="IPR010380">
    <property type="entry name" value="DUF975"/>
</dbReference>
<proteinExistence type="predicted"/>
<feature type="transmembrane region" description="Helical" evidence="1">
    <location>
        <begin position="75"/>
        <end position="97"/>
    </location>
</feature>
<dbReference type="PANTHER" id="PTHR40076:SF1">
    <property type="entry name" value="MEMBRANE PROTEIN"/>
    <property type="match status" value="1"/>
</dbReference>
<organism evidence="3 4">
    <name type="scientific">Idiomarina abyssalis</name>
    <dbReference type="NCBI Taxonomy" id="86102"/>
    <lineage>
        <taxon>Bacteria</taxon>
        <taxon>Pseudomonadati</taxon>
        <taxon>Pseudomonadota</taxon>
        <taxon>Gammaproteobacteria</taxon>
        <taxon>Alteromonadales</taxon>
        <taxon>Idiomarinaceae</taxon>
        <taxon>Idiomarina</taxon>
    </lineage>
</organism>
<feature type="transmembrane region" description="Helical" evidence="1">
    <location>
        <begin position="147"/>
        <end position="167"/>
    </location>
</feature>
<dbReference type="AlphaFoldDB" id="A0A8I1G6W1"/>
<dbReference type="RefSeq" id="WP_054488529.1">
    <property type="nucleotide sequence ID" value="NZ_CAXAWT010000002.1"/>
</dbReference>